<comment type="caution">
    <text evidence="2">The sequence shown here is derived from an EMBL/GenBank/DDBJ whole genome shotgun (WGS) entry which is preliminary data.</text>
</comment>
<evidence type="ECO:0000313" key="2">
    <source>
        <dbReference type="EMBL" id="KAK9286619.1"/>
    </source>
</evidence>
<feature type="domain" description="KIB1-4 beta-propeller" evidence="1">
    <location>
        <begin position="180"/>
        <end position="335"/>
    </location>
</feature>
<evidence type="ECO:0000259" key="1">
    <source>
        <dbReference type="Pfam" id="PF03478"/>
    </source>
</evidence>
<accession>A0AAP0RY56</accession>
<sequence>MDGGNQWSHLLPKDLLILIVKRLKNRIYVLRLLAVCKSWRSSLLSFLQEEGLQYSPLKLPLLIPPDYPINEISGGGYITVSESTIYCLEPSQQNPNASILGKASSSSKAILVEVEEGGPDKLRRLCHLSALQERRHKKFAKELNLLDLQISEISKVYQTKSVDTLFNNDGSILQLPRVKKVVVLSPNPMRAIADSYVVMAIFDPGRLCFLKSGEEEWTTIFEPRSGYTDVITCKGKFYAITDSGVAVVIDSLLKVTKIASPIHGGGGHQKHLVDSYGDILLVDRYLGRVYKLDEARREWVEMTSLGDRVLFVDVHCTFSVSARVFTACKGNCIYYGSMCSWRYREVFNLEEGLDGEWRGLDECFLGVGGVLLSLDVSHMPGLSWALVDI</sequence>
<proteinExistence type="predicted"/>
<dbReference type="PANTHER" id="PTHR47123">
    <property type="entry name" value="F-BOX PROTEIN SKIP23"/>
    <property type="match status" value="1"/>
</dbReference>
<dbReference type="Pfam" id="PF03478">
    <property type="entry name" value="Beta-prop_KIB1-4"/>
    <property type="match status" value="1"/>
</dbReference>
<name>A0AAP0RY56_LIQFO</name>
<dbReference type="Proteomes" id="UP001415857">
    <property type="component" value="Unassembled WGS sequence"/>
</dbReference>
<dbReference type="PANTHER" id="PTHR47123:SF15">
    <property type="entry name" value="F-BOX PROTEIN SKIP23"/>
    <property type="match status" value="1"/>
</dbReference>
<reference evidence="2 3" key="1">
    <citation type="journal article" date="2024" name="Plant J.">
        <title>Genome sequences and population genomics reveal climatic adaptation and genomic divergence between two closely related sweetgum species.</title>
        <authorList>
            <person name="Xu W.Q."/>
            <person name="Ren C.Q."/>
            <person name="Zhang X.Y."/>
            <person name="Comes H.P."/>
            <person name="Liu X.H."/>
            <person name="Li Y.G."/>
            <person name="Kettle C.J."/>
            <person name="Jalonen R."/>
            <person name="Gaisberger H."/>
            <person name="Ma Y.Z."/>
            <person name="Qiu Y.X."/>
        </authorList>
    </citation>
    <scope>NUCLEOTIDE SEQUENCE [LARGE SCALE GENOMIC DNA]</scope>
    <source>
        <strain evidence="2">Hangzhou</strain>
    </source>
</reference>
<evidence type="ECO:0000313" key="3">
    <source>
        <dbReference type="Proteomes" id="UP001415857"/>
    </source>
</evidence>
<protein>
    <recommendedName>
        <fullName evidence="1">KIB1-4 beta-propeller domain-containing protein</fullName>
    </recommendedName>
</protein>
<dbReference type="AlphaFoldDB" id="A0AAP0RY56"/>
<dbReference type="EMBL" id="JBBPBK010000004">
    <property type="protein sequence ID" value="KAK9286619.1"/>
    <property type="molecule type" value="Genomic_DNA"/>
</dbReference>
<dbReference type="InterPro" id="IPR005174">
    <property type="entry name" value="KIB1-4_b-propeller"/>
</dbReference>
<gene>
    <name evidence="2" type="ORF">L1049_015019</name>
</gene>
<dbReference type="InterPro" id="IPR051304">
    <property type="entry name" value="SCF_F-box_domain"/>
</dbReference>
<organism evidence="2 3">
    <name type="scientific">Liquidambar formosana</name>
    <name type="common">Formosan gum</name>
    <dbReference type="NCBI Taxonomy" id="63359"/>
    <lineage>
        <taxon>Eukaryota</taxon>
        <taxon>Viridiplantae</taxon>
        <taxon>Streptophyta</taxon>
        <taxon>Embryophyta</taxon>
        <taxon>Tracheophyta</taxon>
        <taxon>Spermatophyta</taxon>
        <taxon>Magnoliopsida</taxon>
        <taxon>eudicotyledons</taxon>
        <taxon>Gunneridae</taxon>
        <taxon>Pentapetalae</taxon>
        <taxon>Saxifragales</taxon>
        <taxon>Altingiaceae</taxon>
        <taxon>Liquidambar</taxon>
    </lineage>
</organism>
<keyword evidence="3" id="KW-1185">Reference proteome</keyword>